<organism evidence="2 3">
    <name type="scientific">Microbacterium phage Pumpernickel</name>
    <dbReference type="NCBI Taxonomy" id="2885983"/>
    <lineage>
        <taxon>Viruses</taxon>
        <taxon>Duplodnaviria</taxon>
        <taxon>Heunggongvirae</taxon>
        <taxon>Uroviricota</taxon>
        <taxon>Caudoviricetes</taxon>
        <taxon>Pumpernickelvirus</taxon>
        <taxon>Pumpernickelvirus pumpernickel</taxon>
    </lineage>
</organism>
<dbReference type="GeneID" id="80019964"/>
<protein>
    <submittedName>
        <fullName evidence="2">Uncharacterized protein</fullName>
    </submittedName>
</protein>
<evidence type="ECO:0000313" key="1">
    <source>
        <dbReference type="EMBL" id="UDL15813.1"/>
    </source>
</evidence>
<reference evidence="2" key="1">
    <citation type="submission" date="2021-09" db="EMBL/GenBank/DDBJ databases">
        <authorList>
            <person name="Andersen S.H."/>
            <person name="Beall E.A."/>
            <person name="Cappelle B."/>
            <person name="Falteisek K.J."/>
            <person name="Fenske B.A."/>
            <person name="Gansluckner N.W."/>
            <person name="Gilbertson S.M."/>
            <person name="Krings K.J."/>
            <person name="Mobeck M."/>
            <person name="Odeku J.O."/>
            <person name="Poncelet M.E."/>
            <person name="Rohr J.R."/>
            <person name="Rolands L."/>
            <person name="Whipple C.D."/>
            <person name="Whipple E.M."/>
            <person name="Spring A.M."/>
            <person name="Klyczek K."/>
            <person name="Garlena R.A."/>
            <person name="Russell D.A."/>
            <person name="Pope W.H."/>
            <person name="Jacobs-Sera D."/>
            <person name="Hatfull G.F."/>
        </authorList>
    </citation>
    <scope>NUCLEOTIDE SEQUENCE</scope>
</reference>
<evidence type="ECO:0000313" key="2">
    <source>
        <dbReference type="EMBL" id="UDL16073.1"/>
    </source>
</evidence>
<dbReference type="RefSeq" id="YP_010755313.1">
    <property type="nucleotide sequence ID" value="NC_073468.1"/>
</dbReference>
<name>A0AAE8Y7W4_9CAUD</name>
<proteinExistence type="predicted"/>
<dbReference type="EMBL" id="OK040790">
    <property type="protein sequence ID" value="UDL15813.1"/>
    <property type="molecule type" value="Genomic_DNA"/>
</dbReference>
<gene>
    <name evidence="2" type="primary">323</name>
    <name evidence="1" type="synonym">22</name>
    <name evidence="1" type="ORF">SEA_PUMPERNICKEL_22</name>
    <name evidence="2" type="ORF">SEA_PUMPERNICKEL_323</name>
</gene>
<dbReference type="EMBL" id="OK040790">
    <property type="protein sequence ID" value="UDL16073.1"/>
    <property type="molecule type" value="Genomic_DNA"/>
</dbReference>
<dbReference type="Proteomes" id="UP000827768">
    <property type="component" value="Segment"/>
</dbReference>
<sequence>MGTNGTIAVKAGDTTLRVYNHYDSYPTWLGAQFAKFVRNTDATTIRQRVEALTLVDENAVCPEDVLETLKASGIWENVSMGNDWYAALRGAQGNFETYLLLGYAPKWEGGDDQEWGYLANFDTRTFHVTYFGEPVASLPFDAVIRWTEDQLREQMTKIENSIYNAE</sequence>
<keyword evidence="3" id="KW-1185">Reference proteome</keyword>
<evidence type="ECO:0000313" key="3">
    <source>
        <dbReference type="Proteomes" id="UP000827768"/>
    </source>
</evidence>
<dbReference type="KEGG" id="vg:80019964"/>
<accession>A0AAE8Y7W4</accession>